<dbReference type="Pfam" id="PF17957">
    <property type="entry name" value="Big_7"/>
    <property type="match status" value="1"/>
</dbReference>
<accession>A0AAW9SFM8</accession>
<dbReference type="Proteomes" id="UP001403385">
    <property type="component" value="Unassembled WGS sequence"/>
</dbReference>
<proteinExistence type="predicted"/>
<evidence type="ECO:0000313" key="2">
    <source>
        <dbReference type="Proteomes" id="UP001403385"/>
    </source>
</evidence>
<sequence length="490" mass="55748">MLKKTFTGLLLLSGLWAGSCKDSDEEVQIDVKNIQVTGMEEGAEVWNTAALSVTAENQEGIQQIDFYVGDESIASDKTAPYEFSWNTREYEDGEYTVKMVVVTTGGKTVEKTLAVQVKNTLLELAVEDGFLSSQDKEYFVVISDTTGNVLHYQKIQNGETYSILSPETFNDAVFDVTIVYEDMGNGVVLRLNSTLSLPRGFHFPLKDNSVHSTDVTLNYINASPEMEWYRLTTNNMQTSIGQSQPTGELMIEIKGAESSLYVWGQNQEGKYFSHLFESIKPGQENIIDLSKVNTESEVVDGNFPEDKLLDGAYMYGWIGSEKYELSAYKYDTEQKTYSYIQHPEAIFDRMGLDYSFDFGDITIFHDNSPGPKPSFPVIEGAKASGEVKSIYEFTYQAEGDFDFVDMFISNSTYKYLWYCSGPKERNHIRPIDFPEEIKNKIPEDTEVSRYDIILTELPEHNGYLDAVKTDLLDIRYRKERVQMEYNLLDK</sequence>
<evidence type="ECO:0000313" key="1">
    <source>
        <dbReference type="EMBL" id="MEN7551881.1"/>
    </source>
</evidence>
<dbReference type="RefSeq" id="WP_346824659.1">
    <property type="nucleotide sequence ID" value="NZ_JBDKWZ010000029.1"/>
</dbReference>
<protein>
    <submittedName>
        <fullName evidence="1">Ig-like domain-containing protein</fullName>
    </submittedName>
</protein>
<reference evidence="1 2" key="1">
    <citation type="submission" date="2024-04" db="EMBL/GenBank/DDBJ databases">
        <title>Novel genus in family Flammeovirgaceae.</title>
        <authorList>
            <person name="Nguyen T.H."/>
            <person name="Vuong T.Q."/>
            <person name="Le H."/>
            <person name="Kim S.-G."/>
        </authorList>
    </citation>
    <scope>NUCLEOTIDE SEQUENCE [LARGE SCALE GENOMIC DNA]</scope>
    <source>
        <strain evidence="1 2">JCM 23209</strain>
    </source>
</reference>
<dbReference type="Gene3D" id="2.60.40.10">
    <property type="entry name" value="Immunoglobulins"/>
    <property type="match status" value="1"/>
</dbReference>
<organism evidence="1 2">
    <name type="scientific">Rapidithrix thailandica</name>
    <dbReference type="NCBI Taxonomy" id="413964"/>
    <lineage>
        <taxon>Bacteria</taxon>
        <taxon>Pseudomonadati</taxon>
        <taxon>Bacteroidota</taxon>
        <taxon>Cytophagia</taxon>
        <taxon>Cytophagales</taxon>
        <taxon>Flammeovirgaceae</taxon>
        <taxon>Rapidithrix</taxon>
    </lineage>
</organism>
<name>A0AAW9SFM8_9BACT</name>
<dbReference type="InterPro" id="IPR013783">
    <property type="entry name" value="Ig-like_fold"/>
</dbReference>
<keyword evidence="2" id="KW-1185">Reference proteome</keyword>
<dbReference type="AlphaFoldDB" id="A0AAW9SFM8"/>
<dbReference type="EMBL" id="JBDKWZ010000029">
    <property type="protein sequence ID" value="MEN7551881.1"/>
    <property type="molecule type" value="Genomic_DNA"/>
</dbReference>
<gene>
    <name evidence="1" type="ORF">AAG747_28450</name>
</gene>
<dbReference type="PROSITE" id="PS51257">
    <property type="entry name" value="PROKAR_LIPOPROTEIN"/>
    <property type="match status" value="1"/>
</dbReference>
<comment type="caution">
    <text evidence="1">The sequence shown here is derived from an EMBL/GenBank/DDBJ whole genome shotgun (WGS) entry which is preliminary data.</text>
</comment>